<proteinExistence type="predicted"/>
<dbReference type="AlphaFoldDB" id="A0A0K0Y8K4"/>
<dbReference type="RefSeq" id="WP_049835459.1">
    <property type="nucleotide sequence ID" value="NZ_CP012160.1"/>
</dbReference>
<keyword evidence="2" id="KW-1185">Reference proteome</keyword>
<evidence type="ECO:0000313" key="2">
    <source>
        <dbReference type="Proteomes" id="UP000067444"/>
    </source>
</evidence>
<protein>
    <submittedName>
        <fullName evidence="1">Uncharacterized protein</fullName>
    </submittedName>
</protein>
<dbReference type="KEGG" id="otm:OSB_27110"/>
<dbReference type="EMBL" id="CP012160">
    <property type="protein sequence ID" value="AKS47235.1"/>
    <property type="molecule type" value="Genomic_DNA"/>
</dbReference>
<sequence>MIALAIFAVGFLVAWKMSLQVTLWGGGLLIIMLVLYGLLMWSTTMSTPEDIFMANFVPESEQDAEFSVNLVNRVILGAIVGRTALVVSSYTLGGLLGRFALRFKKERV</sequence>
<reference evidence="1 2" key="1">
    <citation type="journal article" date="2015" name="Genome Announc.">
        <title>Closed Genome Sequence of Octadecabacter temperatus SB1, the First Mesophilic Species of the Genus Octadecabacter.</title>
        <authorList>
            <person name="Voget S."/>
            <person name="Billerbeck S."/>
            <person name="Simon M."/>
            <person name="Daniel R."/>
        </authorList>
    </citation>
    <scope>NUCLEOTIDE SEQUENCE [LARGE SCALE GENOMIC DNA]</scope>
    <source>
        <strain evidence="1 2">SB1</strain>
    </source>
</reference>
<dbReference type="Proteomes" id="UP000067444">
    <property type="component" value="Chromosome"/>
</dbReference>
<organism evidence="1 2">
    <name type="scientific">Octadecabacter temperatus</name>
    <dbReference type="NCBI Taxonomy" id="1458307"/>
    <lineage>
        <taxon>Bacteria</taxon>
        <taxon>Pseudomonadati</taxon>
        <taxon>Pseudomonadota</taxon>
        <taxon>Alphaproteobacteria</taxon>
        <taxon>Rhodobacterales</taxon>
        <taxon>Roseobacteraceae</taxon>
        <taxon>Octadecabacter</taxon>
    </lineage>
</organism>
<accession>A0A0K0Y8K4</accession>
<name>A0A0K0Y8K4_9RHOB</name>
<dbReference type="STRING" id="1458307.OSB_27110"/>
<gene>
    <name evidence="1" type="ORF">OSB_27110</name>
</gene>
<evidence type="ECO:0000313" key="1">
    <source>
        <dbReference type="EMBL" id="AKS47235.1"/>
    </source>
</evidence>